<sequence length="71" mass="7352">MRCNGTSGALRARVYEASVSVTQLASGSTTPTLVTSPVACPRFFVSQAVSSGLVPFTSGYAPGCCTFLHFC</sequence>
<accession>A0A843TL43</accession>
<keyword evidence="2" id="KW-1185">Reference proteome</keyword>
<reference evidence="1" key="1">
    <citation type="submission" date="2017-07" db="EMBL/GenBank/DDBJ databases">
        <title>Taro Niue Genome Assembly and Annotation.</title>
        <authorList>
            <person name="Atibalentja N."/>
            <person name="Keating K."/>
            <person name="Fields C.J."/>
        </authorList>
    </citation>
    <scope>NUCLEOTIDE SEQUENCE</scope>
    <source>
        <strain evidence="1">Niue_2</strain>
        <tissue evidence="1">Leaf</tissue>
    </source>
</reference>
<dbReference type="Proteomes" id="UP000652761">
    <property type="component" value="Unassembled WGS sequence"/>
</dbReference>
<dbReference type="AlphaFoldDB" id="A0A843TL43"/>
<organism evidence="1 2">
    <name type="scientific">Colocasia esculenta</name>
    <name type="common">Wild taro</name>
    <name type="synonym">Arum esculentum</name>
    <dbReference type="NCBI Taxonomy" id="4460"/>
    <lineage>
        <taxon>Eukaryota</taxon>
        <taxon>Viridiplantae</taxon>
        <taxon>Streptophyta</taxon>
        <taxon>Embryophyta</taxon>
        <taxon>Tracheophyta</taxon>
        <taxon>Spermatophyta</taxon>
        <taxon>Magnoliopsida</taxon>
        <taxon>Liliopsida</taxon>
        <taxon>Araceae</taxon>
        <taxon>Aroideae</taxon>
        <taxon>Colocasieae</taxon>
        <taxon>Colocasia</taxon>
    </lineage>
</organism>
<proteinExistence type="predicted"/>
<name>A0A843TL43_COLES</name>
<evidence type="ECO:0000313" key="2">
    <source>
        <dbReference type="Proteomes" id="UP000652761"/>
    </source>
</evidence>
<evidence type="ECO:0000313" key="1">
    <source>
        <dbReference type="EMBL" id="MQL70946.1"/>
    </source>
</evidence>
<gene>
    <name evidence="1" type="ORF">Taro_003254</name>
</gene>
<dbReference type="EMBL" id="NMUH01000083">
    <property type="protein sequence ID" value="MQL70946.1"/>
    <property type="molecule type" value="Genomic_DNA"/>
</dbReference>
<comment type="caution">
    <text evidence="1">The sequence shown here is derived from an EMBL/GenBank/DDBJ whole genome shotgun (WGS) entry which is preliminary data.</text>
</comment>
<protein>
    <submittedName>
        <fullName evidence="1">Uncharacterized protein</fullName>
    </submittedName>
</protein>